<keyword evidence="3 6" id="KW-0812">Transmembrane</keyword>
<dbReference type="GO" id="GO:0016020">
    <property type="term" value="C:membrane"/>
    <property type="evidence" value="ECO:0007669"/>
    <property type="project" value="UniProtKB-SubCell"/>
</dbReference>
<dbReference type="PANTHER" id="PTHR10556">
    <property type="entry name" value="3-OXO-5-ALPHA-STEROID 4-DEHYDROGENASE"/>
    <property type="match status" value="1"/>
</dbReference>
<feature type="transmembrane region" description="Helical" evidence="6">
    <location>
        <begin position="12"/>
        <end position="30"/>
    </location>
</feature>
<comment type="subcellular location">
    <subcellularLocation>
        <location evidence="1">Membrane</location>
        <topology evidence="1">Multi-pass membrane protein</topology>
    </subcellularLocation>
</comment>
<evidence type="ECO:0000256" key="4">
    <source>
        <dbReference type="ARBA" id="ARBA00022989"/>
    </source>
</evidence>
<accession>A0A0V0HPS5</accession>
<dbReference type="InterPro" id="IPR039357">
    <property type="entry name" value="SRD5A/TECR"/>
</dbReference>
<comment type="similarity">
    <text evidence="2">Belongs to the steroid 5-alpha reductase family.</text>
</comment>
<dbReference type="EMBL" id="GEDG01017049">
    <property type="protein sequence ID" value="JAP22010.1"/>
    <property type="molecule type" value="Transcribed_RNA"/>
</dbReference>
<dbReference type="FunFam" id="1.20.120.1630:FF:000017">
    <property type="entry name" value="3-oxo-5-alpha-steroid 4-dehydrogenase family protein"/>
    <property type="match status" value="1"/>
</dbReference>
<proteinExistence type="inferred from homology"/>
<feature type="domain" description="3-oxo-5-alpha-steroid 4-dehydrogenase C-terminal" evidence="7">
    <location>
        <begin position="155"/>
        <end position="266"/>
    </location>
</feature>
<dbReference type="GO" id="GO:0016627">
    <property type="term" value="F:oxidoreductase activity, acting on the CH-CH group of donors"/>
    <property type="evidence" value="ECO:0007669"/>
    <property type="project" value="InterPro"/>
</dbReference>
<evidence type="ECO:0000256" key="1">
    <source>
        <dbReference type="ARBA" id="ARBA00004141"/>
    </source>
</evidence>
<dbReference type="PROSITE" id="PS50244">
    <property type="entry name" value="S5A_REDUCTASE"/>
    <property type="match status" value="1"/>
</dbReference>
<dbReference type="InterPro" id="IPR001104">
    <property type="entry name" value="3-oxo-5_a-steroid_4-DH_C"/>
</dbReference>
<name>A0A0V0HPS5_SOLCH</name>
<dbReference type="AlphaFoldDB" id="A0A0V0HPS5"/>
<dbReference type="Pfam" id="PF02544">
    <property type="entry name" value="Steroid_dh"/>
    <property type="match status" value="1"/>
</dbReference>
<keyword evidence="4 6" id="KW-1133">Transmembrane helix</keyword>
<dbReference type="Gene3D" id="1.20.120.1630">
    <property type="match status" value="1"/>
</dbReference>
<evidence type="ECO:0000256" key="2">
    <source>
        <dbReference type="ARBA" id="ARBA00007742"/>
    </source>
</evidence>
<feature type="transmembrane region" description="Helical" evidence="6">
    <location>
        <begin position="66"/>
        <end position="86"/>
    </location>
</feature>
<reference evidence="8" key="1">
    <citation type="submission" date="2015-12" db="EMBL/GenBank/DDBJ databases">
        <title>Gene expression during late stages of embryo sac development: a critical building block for successful pollen-pistil interactions.</title>
        <authorList>
            <person name="Liu Y."/>
            <person name="Joly V."/>
            <person name="Sabar M."/>
            <person name="Matton D.P."/>
        </authorList>
    </citation>
    <scope>NUCLEOTIDE SEQUENCE</scope>
</reference>
<evidence type="ECO:0000256" key="6">
    <source>
        <dbReference type="SAM" id="Phobius"/>
    </source>
</evidence>
<evidence type="ECO:0000259" key="7">
    <source>
        <dbReference type="Pfam" id="PF02544"/>
    </source>
</evidence>
<organism evidence="8">
    <name type="scientific">Solanum chacoense</name>
    <name type="common">Chaco potato</name>
    <dbReference type="NCBI Taxonomy" id="4108"/>
    <lineage>
        <taxon>Eukaryota</taxon>
        <taxon>Viridiplantae</taxon>
        <taxon>Streptophyta</taxon>
        <taxon>Embryophyta</taxon>
        <taxon>Tracheophyta</taxon>
        <taxon>Spermatophyta</taxon>
        <taxon>Magnoliopsida</taxon>
        <taxon>eudicotyledons</taxon>
        <taxon>Gunneridae</taxon>
        <taxon>Pentapetalae</taxon>
        <taxon>asterids</taxon>
        <taxon>lamiids</taxon>
        <taxon>Solanales</taxon>
        <taxon>Solanaceae</taxon>
        <taxon>Solanoideae</taxon>
        <taxon>Solaneae</taxon>
        <taxon>Solanum</taxon>
    </lineage>
</organism>
<feature type="transmembrane region" description="Helical" evidence="6">
    <location>
        <begin position="155"/>
        <end position="174"/>
    </location>
</feature>
<protein>
    <submittedName>
        <fullName evidence="8">Putative very-long-chain enoyl-CoA reductase-like</fullName>
    </submittedName>
</protein>
<keyword evidence="5 6" id="KW-0472">Membrane</keyword>
<evidence type="ECO:0000256" key="3">
    <source>
        <dbReference type="ARBA" id="ARBA00022692"/>
    </source>
</evidence>
<dbReference type="GO" id="GO:0006629">
    <property type="term" value="P:lipid metabolic process"/>
    <property type="evidence" value="ECO:0007669"/>
    <property type="project" value="InterPro"/>
</dbReference>
<evidence type="ECO:0000313" key="8">
    <source>
        <dbReference type="EMBL" id="JAP22010.1"/>
    </source>
</evidence>
<dbReference type="PANTHER" id="PTHR10556:SF54">
    <property type="entry name" value="VERY-LONG-CHAIN ENOYL-COA REDUCTASE-LIKE"/>
    <property type="match status" value="1"/>
</dbReference>
<evidence type="ECO:0000256" key="5">
    <source>
        <dbReference type="ARBA" id="ARBA00023136"/>
    </source>
</evidence>
<feature type="transmembrane region" description="Helical" evidence="6">
    <location>
        <begin position="222"/>
        <end position="238"/>
    </location>
</feature>
<sequence length="266" mass="29812">MFQSFVFEEGSSIITAITVITFLFLAYLGVSEIAGKHLQYSKFWNVNANSGSSNSNFLQGKMSSKLGMFILYAPACVMGFASFFMYPDGGTRFMLLKSAVTIHFFKRVLEVLFVHKYSGGMILGSVLLISSSYFMVPAVMIYIQHLTLQYTEPEIDLKSIGVLIFLVGISGNFYHHYLLSKLRGSKEKGYKIPQGGLFSMVICPHYLFEILGFVGISFISQTSFSFCCAVGVALYLSARSNVTRKWYLSKFENFPKNVKALIPLVF</sequence>
<feature type="transmembrane region" description="Helical" evidence="6">
    <location>
        <begin position="121"/>
        <end position="143"/>
    </location>
</feature>